<gene>
    <name evidence="2" type="ORF">HD596_002242</name>
</gene>
<dbReference type="AlphaFoldDB" id="A0A7W9G1L8"/>
<evidence type="ECO:0000313" key="2">
    <source>
        <dbReference type="EMBL" id="MBB5775486.1"/>
    </source>
</evidence>
<evidence type="ECO:0000313" key="3">
    <source>
        <dbReference type="Proteomes" id="UP000579153"/>
    </source>
</evidence>
<accession>A0A7W9G1L8</accession>
<feature type="signal peptide" evidence="1">
    <location>
        <begin position="1"/>
        <end position="25"/>
    </location>
</feature>
<name>A0A7W9G1L8_9ACTN</name>
<dbReference type="EMBL" id="JACHMB010000001">
    <property type="protein sequence ID" value="MBB5775486.1"/>
    <property type="molecule type" value="Genomic_DNA"/>
</dbReference>
<keyword evidence="1" id="KW-0732">Signal</keyword>
<evidence type="ECO:0000256" key="1">
    <source>
        <dbReference type="SAM" id="SignalP"/>
    </source>
</evidence>
<organism evidence="2 3">
    <name type="scientific">Nonomuraea jabiensis</name>
    <dbReference type="NCBI Taxonomy" id="882448"/>
    <lineage>
        <taxon>Bacteria</taxon>
        <taxon>Bacillati</taxon>
        <taxon>Actinomycetota</taxon>
        <taxon>Actinomycetes</taxon>
        <taxon>Streptosporangiales</taxon>
        <taxon>Streptosporangiaceae</taxon>
        <taxon>Nonomuraea</taxon>
    </lineage>
</organism>
<proteinExistence type="predicted"/>
<protein>
    <submittedName>
        <fullName evidence="2">Uncharacterized protein</fullName>
    </submittedName>
</protein>
<sequence>MKNIRRIAAGVLAAVAVLTPIAAHADTPYAQASAEVDMDGSLIEGSHVTEAWHPYRGVYCVAVDESVDFTGAVAIHVTPIGEYAAPRSLSVELNPTSACGEHRLDTIAVYSQVSFRERADSAFYLSVS</sequence>
<dbReference type="Proteomes" id="UP000579153">
    <property type="component" value="Unassembled WGS sequence"/>
</dbReference>
<comment type="caution">
    <text evidence="2">The sequence shown here is derived from an EMBL/GenBank/DDBJ whole genome shotgun (WGS) entry which is preliminary data.</text>
</comment>
<reference evidence="2 3" key="1">
    <citation type="submission" date="2020-08" db="EMBL/GenBank/DDBJ databases">
        <title>Sequencing the genomes of 1000 actinobacteria strains.</title>
        <authorList>
            <person name="Klenk H.-P."/>
        </authorList>
    </citation>
    <scope>NUCLEOTIDE SEQUENCE [LARGE SCALE GENOMIC DNA]</scope>
    <source>
        <strain evidence="2 3">DSM 45507</strain>
    </source>
</reference>
<feature type="chain" id="PRO_5031518845" evidence="1">
    <location>
        <begin position="26"/>
        <end position="128"/>
    </location>
</feature>
<dbReference type="RefSeq" id="WP_185069163.1">
    <property type="nucleotide sequence ID" value="NZ_JACHMB010000001.1"/>
</dbReference>
<keyword evidence="3" id="KW-1185">Reference proteome</keyword>